<dbReference type="OrthoDB" id="8756781at2"/>
<protein>
    <submittedName>
        <fullName evidence="1">Uncharacterized protein</fullName>
    </submittedName>
</protein>
<comment type="caution">
    <text evidence="1">The sequence shown here is derived from an EMBL/GenBank/DDBJ whole genome shotgun (WGS) entry which is preliminary data.</text>
</comment>
<dbReference type="RefSeq" id="WP_155473610.1">
    <property type="nucleotide sequence ID" value="NZ_BMKG01000057.1"/>
</dbReference>
<evidence type="ECO:0000313" key="2">
    <source>
        <dbReference type="Proteomes" id="UP000430634"/>
    </source>
</evidence>
<proteinExistence type="predicted"/>
<sequence length="145" mass="17274">MINFIEGKISTGAIDIRTTFDIQDLKNLAKKGLIEQRVNGRGKIYYYTETLAGGMRFGAFIRLREKRIEWLRLHWLDSPMRSWDDVSENGVKHEYLLLSEFIERSVESPPDKKGNRRLIWRFKWGELEVCYDLRAFQADIFMRPR</sequence>
<gene>
    <name evidence="1" type="ORF">GM672_27125</name>
</gene>
<accession>A0A6I3T4M0</accession>
<dbReference type="Proteomes" id="UP000430634">
    <property type="component" value="Unassembled WGS sequence"/>
</dbReference>
<dbReference type="EMBL" id="WNKZ01000172">
    <property type="protein sequence ID" value="MTV56394.1"/>
    <property type="molecule type" value="Genomic_DNA"/>
</dbReference>
<evidence type="ECO:0000313" key="1">
    <source>
        <dbReference type="EMBL" id="MTV56394.1"/>
    </source>
</evidence>
<name>A0A6I3T4M0_9BURK</name>
<organism evidence="1 2">
    <name type="scientific">Pseudoduganella buxea</name>
    <dbReference type="NCBI Taxonomy" id="1949069"/>
    <lineage>
        <taxon>Bacteria</taxon>
        <taxon>Pseudomonadati</taxon>
        <taxon>Pseudomonadota</taxon>
        <taxon>Betaproteobacteria</taxon>
        <taxon>Burkholderiales</taxon>
        <taxon>Oxalobacteraceae</taxon>
        <taxon>Telluria group</taxon>
        <taxon>Pseudoduganella</taxon>
    </lineage>
</organism>
<dbReference type="AlphaFoldDB" id="A0A6I3T4M0"/>
<reference evidence="1 2" key="1">
    <citation type="submission" date="2019-11" db="EMBL/GenBank/DDBJ databases">
        <title>Type strains purchased from KCTC, JCM and DSMZ.</title>
        <authorList>
            <person name="Lu H."/>
        </authorList>
    </citation>
    <scope>NUCLEOTIDE SEQUENCE [LARGE SCALE GENOMIC DNA]</scope>
    <source>
        <strain evidence="1 2">KCTC 52429</strain>
    </source>
</reference>